<dbReference type="Pfam" id="PF03947">
    <property type="entry name" value="Ribosomal_L2_C"/>
    <property type="match status" value="1"/>
</dbReference>
<dbReference type="InterPro" id="IPR022669">
    <property type="entry name" value="Ribosomal_uL2_C"/>
</dbReference>
<protein>
    <submittedName>
        <fullName evidence="7">39S ribosomal protein L2, mitochondrial</fullName>
    </submittedName>
</protein>
<organism evidence="7 8">
    <name type="scientific">Amphibalanus amphitrite</name>
    <name type="common">Striped barnacle</name>
    <name type="synonym">Balanus amphitrite</name>
    <dbReference type="NCBI Taxonomy" id="1232801"/>
    <lineage>
        <taxon>Eukaryota</taxon>
        <taxon>Metazoa</taxon>
        <taxon>Ecdysozoa</taxon>
        <taxon>Arthropoda</taxon>
        <taxon>Crustacea</taxon>
        <taxon>Multicrustacea</taxon>
        <taxon>Cirripedia</taxon>
        <taxon>Thoracica</taxon>
        <taxon>Thoracicalcarea</taxon>
        <taxon>Balanomorpha</taxon>
        <taxon>Balanoidea</taxon>
        <taxon>Balanidae</taxon>
        <taxon>Amphibalaninae</taxon>
        <taxon>Amphibalanus</taxon>
    </lineage>
</organism>
<dbReference type="Gene3D" id="2.40.50.140">
    <property type="entry name" value="Nucleic acid-binding proteins"/>
    <property type="match status" value="1"/>
</dbReference>
<dbReference type="InterPro" id="IPR022666">
    <property type="entry name" value="Ribosomal_uL2_RNA-bd_dom"/>
</dbReference>
<dbReference type="SMART" id="SM01383">
    <property type="entry name" value="Ribosomal_L2"/>
    <property type="match status" value="1"/>
</dbReference>
<evidence type="ECO:0000256" key="3">
    <source>
        <dbReference type="ARBA" id="ARBA00023274"/>
    </source>
</evidence>
<sequence>MGLSVPVSSRTPPDFSRVAAMLASVTRSLQLVRLGQRALPGAAQPLRHISKDIRVPDPGVGVQYRYRVQLPEKYTIKRLPIQKLAGRDPETGRVVVGTLGGGSKQKYRWVDPERPPLSDGSPRRERVLQLVYDALRTCTVALVAHGEHVRYVIAHEGMKVGDIITTYGDIPRIPVRPAVGDAHPLGALPAGTEVFNIQKYLGEKDRICINGGTYCTVLRRVGDRVIVISPSKRQFSLRQECTCVVGRVSMRFPSIRPIGSAQRLRWLGYRPRSGLWQRKTGRFGRKLRRPPPVREFSVPPAPPPEVMTLSLHDVHVHNPSSQSQLVKTFRGRSN</sequence>
<dbReference type="SUPFAM" id="SSF50104">
    <property type="entry name" value="Translation proteins SH3-like domain"/>
    <property type="match status" value="1"/>
</dbReference>
<evidence type="ECO:0000256" key="2">
    <source>
        <dbReference type="ARBA" id="ARBA00022980"/>
    </source>
</evidence>
<dbReference type="AlphaFoldDB" id="A0A6A4WM76"/>
<dbReference type="OrthoDB" id="268576at2759"/>
<evidence type="ECO:0000313" key="7">
    <source>
        <dbReference type="EMBL" id="KAF0304790.1"/>
    </source>
</evidence>
<keyword evidence="8" id="KW-1185">Reference proteome</keyword>
<keyword evidence="3" id="KW-0687">Ribonucleoprotein</keyword>
<dbReference type="GO" id="GO:0003723">
    <property type="term" value="F:RNA binding"/>
    <property type="evidence" value="ECO:0007669"/>
    <property type="project" value="TreeGrafter"/>
</dbReference>
<dbReference type="GO" id="GO:0003735">
    <property type="term" value="F:structural constituent of ribosome"/>
    <property type="evidence" value="ECO:0007669"/>
    <property type="project" value="InterPro"/>
</dbReference>
<evidence type="ECO:0000256" key="4">
    <source>
        <dbReference type="SAM" id="MobiDB-lite"/>
    </source>
</evidence>
<dbReference type="Pfam" id="PF00181">
    <property type="entry name" value="Ribosomal_L2_N"/>
    <property type="match status" value="1"/>
</dbReference>
<keyword evidence="2 7" id="KW-0689">Ribosomal protein</keyword>
<dbReference type="InterPro" id="IPR008991">
    <property type="entry name" value="Translation_prot_SH3-like_sf"/>
</dbReference>
<dbReference type="Proteomes" id="UP000440578">
    <property type="component" value="Unassembled WGS sequence"/>
</dbReference>
<feature type="region of interest" description="Disordered" evidence="4">
    <location>
        <begin position="282"/>
        <end position="301"/>
    </location>
</feature>
<comment type="caution">
    <text evidence="7">The sequence shown here is derived from an EMBL/GenBank/DDBJ whole genome shotgun (WGS) entry which is preliminary data.</text>
</comment>
<reference evidence="7 8" key="1">
    <citation type="submission" date="2019-07" db="EMBL/GenBank/DDBJ databases">
        <title>Draft genome assembly of a fouling barnacle, Amphibalanus amphitrite (Darwin, 1854): The first reference genome for Thecostraca.</title>
        <authorList>
            <person name="Kim W."/>
        </authorList>
    </citation>
    <scope>NUCLEOTIDE SEQUENCE [LARGE SCALE GENOMIC DNA]</scope>
    <source>
        <strain evidence="7">SNU_AA5</strain>
        <tissue evidence="7">Soma without cirri and trophi</tissue>
    </source>
</reference>
<gene>
    <name evidence="7" type="primary">Mrpl2</name>
    <name evidence="7" type="ORF">FJT64_023467</name>
</gene>
<dbReference type="SUPFAM" id="SSF50249">
    <property type="entry name" value="Nucleic acid-binding proteins"/>
    <property type="match status" value="1"/>
</dbReference>
<dbReference type="InterPro" id="IPR014722">
    <property type="entry name" value="Rib_uL2_dom2"/>
</dbReference>
<name>A0A6A4WM76_AMPAM</name>
<evidence type="ECO:0000259" key="5">
    <source>
        <dbReference type="SMART" id="SM01382"/>
    </source>
</evidence>
<evidence type="ECO:0000259" key="6">
    <source>
        <dbReference type="SMART" id="SM01383"/>
    </source>
</evidence>
<feature type="domain" description="Large ribosomal subunit protein uL2 C-terminal" evidence="5">
    <location>
        <begin position="177"/>
        <end position="299"/>
    </location>
</feature>
<dbReference type="PANTHER" id="PTHR13691:SF73">
    <property type="entry name" value="LARGE RIBOSOMAL SUBUNIT PROTEIN UL2M"/>
    <property type="match status" value="1"/>
</dbReference>
<feature type="compositionally biased region" description="Basic residues" evidence="4">
    <location>
        <begin position="282"/>
        <end position="291"/>
    </location>
</feature>
<dbReference type="InterPro" id="IPR012340">
    <property type="entry name" value="NA-bd_OB-fold"/>
</dbReference>
<comment type="similarity">
    <text evidence="1">Belongs to the universal ribosomal protein uL2 family.</text>
</comment>
<accession>A0A6A4WM76</accession>
<feature type="domain" description="Large ribosomal subunit protein uL2 RNA-binding" evidence="6">
    <location>
        <begin position="86"/>
        <end position="166"/>
    </location>
</feature>
<dbReference type="EMBL" id="VIIS01000811">
    <property type="protein sequence ID" value="KAF0304790.1"/>
    <property type="molecule type" value="Genomic_DNA"/>
</dbReference>
<dbReference type="GO" id="GO:0005762">
    <property type="term" value="C:mitochondrial large ribosomal subunit"/>
    <property type="evidence" value="ECO:0007669"/>
    <property type="project" value="TreeGrafter"/>
</dbReference>
<dbReference type="GO" id="GO:0032543">
    <property type="term" value="P:mitochondrial translation"/>
    <property type="evidence" value="ECO:0007669"/>
    <property type="project" value="TreeGrafter"/>
</dbReference>
<dbReference type="InterPro" id="IPR002171">
    <property type="entry name" value="Ribosomal_uL2"/>
</dbReference>
<evidence type="ECO:0000313" key="8">
    <source>
        <dbReference type="Proteomes" id="UP000440578"/>
    </source>
</evidence>
<dbReference type="SMART" id="SM01382">
    <property type="entry name" value="Ribosomal_L2_C"/>
    <property type="match status" value="1"/>
</dbReference>
<proteinExistence type="inferred from homology"/>
<dbReference type="PANTHER" id="PTHR13691">
    <property type="entry name" value="RIBOSOMAL PROTEIN L2"/>
    <property type="match status" value="1"/>
</dbReference>
<dbReference type="Gene3D" id="2.30.30.30">
    <property type="match status" value="1"/>
</dbReference>
<evidence type="ECO:0000256" key="1">
    <source>
        <dbReference type="ARBA" id="ARBA00005636"/>
    </source>
</evidence>